<evidence type="ECO:0000256" key="1">
    <source>
        <dbReference type="SAM" id="MobiDB-lite"/>
    </source>
</evidence>
<dbReference type="AlphaFoldDB" id="A0A7J0CTR1"/>
<feature type="region of interest" description="Disordered" evidence="1">
    <location>
        <begin position="1"/>
        <end position="124"/>
    </location>
</feature>
<accession>A0A7J0CTR1</accession>
<name>A0A7J0CTR1_STRMI</name>
<organism evidence="2 3">
    <name type="scientific">Streptomyces microflavus</name>
    <name type="common">Streptomyces lipmanii</name>
    <dbReference type="NCBI Taxonomy" id="1919"/>
    <lineage>
        <taxon>Bacteria</taxon>
        <taxon>Bacillati</taxon>
        <taxon>Actinomycetota</taxon>
        <taxon>Actinomycetes</taxon>
        <taxon>Kitasatosporales</taxon>
        <taxon>Streptomycetaceae</taxon>
        <taxon>Streptomyces</taxon>
    </lineage>
</organism>
<comment type="caution">
    <text evidence="2">The sequence shown here is derived from an EMBL/GenBank/DDBJ whole genome shotgun (WGS) entry which is preliminary data.</text>
</comment>
<reference evidence="2 3" key="1">
    <citation type="submission" date="2020-05" db="EMBL/GenBank/DDBJ databases">
        <title>Whole genome shotgun sequence of Streptomyces microflavus NBRC 13062.</title>
        <authorList>
            <person name="Komaki H."/>
            <person name="Tamura T."/>
        </authorList>
    </citation>
    <scope>NUCLEOTIDE SEQUENCE [LARGE SCALE GENOMIC DNA]</scope>
    <source>
        <strain evidence="2 3">NBRC 13062</strain>
    </source>
</reference>
<evidence type="ECO:0000313" key="2">
    <source>
        <dbReference type="EMBL" id="GFN05812.1"/>
    </source>
</evidence>
<dbReference type="EMBL" id="BLWD01000001">
    <property type="protein sequence ID" value="GFN05812.1"/>
    <property type="molecule type" value="Genomic_DNA"/>
</dbReference>
<proteinExistence type="predicted"/>
<dbReference type="Proteomes" id="UP000498740">
    <property type="component" value="Unassembled WGS sequence"/>
</dbReference>
<evidence type="ECO:0000313" key="3">
    <source>
        <dbReference type="Proteomes" id="UP000498740"/>
    </source>
</evidence>
<gene>
    <name evidence="2" type="ORF">Smic_43680</name>
</gene>
<sequence length="124" mass="12531">MQGRSAAGLDHGGAAVRPRAAGTGLPYEREGAGRPVEVAAQQLPQRRVRGRVGGPVGRTREGGRAPELGGAESGGWEAVPSPGGRGVWLGPEGWGAWLGPEGQGVWWSAGGRPGSGGRTSQTST</sequence>
<protein>
    <submittedName>
        <fullName evidence="2">Uncharacterized protein</fullName>
    </submittedName>
</protein>